<dbReference type="AlphaFoldDB" id="A0A9P1G7H1"/>
<dbReference type="EMBL" id="CAMXCT020002805">
    <property type="protein sequence ID" value="CAL1153970.1"/>
    <property type="molecule type" value="Genomic_DNA"/>
</dbReference>
<feature type="region of interest" description="Disordered" evidence="1">
    <location>
        <begin position="319"/>
        <end position="340"/>
    </location>
</feature>
<dbReference type="EMBL" id="CAMXCT010002805">
    <property type="protein sequence ID" value="CAI4000595.1"/>
    <property type="molecule type" value="Genomic_DNA"/>
</dbReference>
<evidence type="ECO:0000313" key="2">
    <source>
        <dbReference type="EMBL" id="CAI4000595.1"/>
    </source>
</evidence>
<feature type="compositionally biased region" description="Basic residues" evidence="1">
    <location>
        <begin position="456"/>
        <end position="466"/>
    </location>
</feature>
<organism evidence="2">
    <name type="scientific">Cladocopium goreaui</name>
    <dbReference type="NCBI Taxonomy" id="2562237"/>
    <lineage>
        <taxon>Eukaryota</taxon>
        <taxon>Sar</taxon>
        <taxon>Alveolata</taxon>
        <taxon>Dinophyceae</taxon>
        <taxon>Suessiales</taxon>
        <taxon>Symbiodiniaceae</taxon>
        <taxon>Cladocopium</taxon>
    </lineage>
</organism>
<name>A0A9P1G7H1_9DINO</name>
<dbReference type="Proteomes" id="UP001152797">
    <property type="component" value="Unassembled WGS sequence"/>
</dbReference>
<feature type="region of interest" description="Disordered" evidence="1">
    <location>
        <begin position="452"/>
        <end position="472"/>
    </location>
</feature>
<reference evidence="3 4" key="2">
    <citation type="submission" date="2024-05" db="EMBL/GenBank/DDBJ databases">
        <authorList>
            <person name="Chen Y."/>
            <person name="Shah S."/>
            <person name="Dougan E. K."/>
            <person name="Thang M."/>
            <person name="Chan C."/>
        </authorList>
    </citation>
    <scope>NUCLEOTIDE SEQUENCE [LARGE SCALE GENOMIC DNA]</scope>
</reference>
<gene>
    <name evidence="2" type="ORF">C1SCF055_LOCUS26704</name>
</gene>
<reference evidence="2" key="1">
    <citation type="submission" date="2022-10" db="EMBL/GenBank/DDBJ databases">
        <authorList>
            <person name="Chen Y."/>
            <person name="Dougan E. K."/>
            <person name="Chan C."/>
            <person name="Rhodes N."/>
            <person name="Thang M."/>
        </authorList>
    </citation>
    <scope>NUCLEOTIDE SEQUENCE</scope>
</reference>
<sequence>MEVKADRRSTDVTSARPRLAFPNLPDTLLALPRTGPTSHLSHKVLVSQESAAKRLKPPNRKAEQFTLPTTPALSARRLANLGSLRLTDTASSSLVVLLSARETRRDGILKGLMRERKAPPPPLERDDGERALQELKATGDPEFRLPTADGTLFPHAASPLKTPTATPIDEQAWTPLPKEQERSFATPPTPSQVRQDSVRRSFRWSIEEIKEAQAEACKWNVLPELEEPEPEINRQATILQTLWEDAQITSGIRESDILGTDSRESLETAAHSAEITASLNYLNFVRRLCGLPKVQPSPSKQLACSILCQALLPRSIKAAKQRSDDAKPKPKASPKPKSSAALRFAVPSLQVAQELNELKNSVLILQGEGSLVSALEDGFGALHLCHPDLGETHEAVEVAQHICAGVPYVPTAIPTPPEMTWLISGDTSRAEEEFPQALSHLKVFWHLDPACPAPKTGRRSKSKATPRRPVEPPNQAKLFGLHAIWGDRKGFLTSRRALLSPKLQSFAAARSDDTCVLWLGPDGCSEKWEDVQGESTTLQAAGVHAVCYPPAGFVPLSLMEGPNMPWTVIPDALRFQPTSSTAVRVFHVRIERHDGSEEPVRLQEVSVKHMAVDCNGESFCVIFWPDLGHAHPGLQLEVEISGLRGDHEQLAIFHEFMTFRRKDGDHALLAEAANFRHLVHQAEPLWTCGGLKEASVQDQSQIEPLSHLGREITVDSNDLVLTLRCYAASLWATLMVKRFDGEFTEVERACHCIKLRDHIFLVRVKLPLPRHYYELKFSASLLGSPREVQPSLLRYFINTSGKCSAIVRSLDDRMMEKYGFVKVQIGAQLHGVTIIAPCKFRVPVGQIYFLMHVDRSVALQAARDAMPPVYSSVKKQETDSDSMARLFAERLRPTQDFRSPKEVRMMQEALQSEVSASVQETYGDIHLDLMLHNGQHIQRLRERQELPGLFEGLVTISDLDVSTKIQLVIRFPKIHACDFSPRRVAEWVVSRSQDRVHENF</sequence>
<evidence type="ECO:0000313" key="4">
    <source>
        <dbReference type="Proteomes" id="UP001152797"/>
    </source>
</evidence>
<protein>
    <submittedName>
        <fullName evidence="2">Uncharacterized protein</fullName>
    </submittedName>
</protein>
<feature type="region of interest" description="Disordered" evidence="1">
    <location>
        <begin position="177"/>
        <end position="196"/>
    </location>
</feature>
<feature type="region of interest" description="Disordered" evidence="1">
    <location>
        <begin position="137"/>
        <end position="168"/>
    </location>
</feature>
<comment type="caution">
    <text evidence="2">The sequence shown here is derived from an EMBL/GenBank/DDBJ whole genome shotgun (WGS) entry which is preliminary data.</text>
</comment>
<keyword evidence="4" id="KW-1185">Reference proteome</keyword>
<dbReference type="EMBL" id="CAMXCT030002805">
    <property type="protein sequence ID" value="CAL4787907.1"/>
    <property type="molecule type" value="Genomic_DNA"/>
</dbReference>
<accession>A0A9P1G7H1</accession>
<evidence type="ECO:0000313" key="3">
    <source>
        <dbReference type="EMBL" id="CAL4787907.1"/>
    </source>
</evidence>
<evidence type="ECO:0000256" key="1">
    <source>
        <dbReference type="SAM" id="MobiDB-lite"/>
    </source>
</evidence>
<proteinExistence type="predicted"/>
<dbReference type="OrthoDB" id="424561at2759"/>